<evidence type="ECO:0000256" key="1">
    <source>
        <dbReference type="SAM" id="MobiDB-lite"/>
    </source>
</evidence>
<sequence length="435" mass="47885">MRYVYNDGFYDVRVLGVMRENERYGLDGVKDEVAGMVWREDMNLARPMEVLDFEGIMMPRPVQRLTGMVEGMVEEAVGAVGNVVVVEMELDSASNMDRDVNLIPNSVIVVPSNFDENLTIVPIEQTATIPLHSVVPQVIQCPSEVVVSGGVSSKVTSDLVASVCLGSKVWGRGRSAYWRKVNPTKSRKSTVRKNITVPSSPKVPANTASNSCGNSLDSLKNPRLKRILGLNLDPKQHSTPLQATKNVEISSDSSSGLVESTASIKETHINCHEEDEVAKAICLERDPSIEVLSWNNERRNLGEEDLAGIANSAELSKHFNLGAVSPPRDCNATTANSLGRAVEDLNHMGFHNSQLLQISQSENDDQDISNEQIQDGPPNWVEQVDILNNSVIANPPSVESTLHPFHPWTSLNFPLEHHPKTKNDMVPLQRFKANI</sequence>
<feature type="region of interest" description="Disordered" evidence="1">
    <location>
        <begin position="196"/>
        <end position="215"/>
    </location>
</feature>
<comment type="caution">
    <text evidence="2">The sequence shown here is derived from an EMBL/GenBank/DDBJ whole genome shotgun (WGS) entry which is preliminary data.</text>
</comment>
<evidence type="ECO:0000313" key="2">
    <source>
        <dbReference type="EMBL" id="KAK8485601.1"/>
    </source>
</evidence>
<dbReference type="EMBL" id="JBBPBN010000491">
    <property type="protein sequence ID" value="KAK8485601.1"/>
    <property type="molecule type" value="Genomic_DNA"/>
</dbReference>
<organism evidence="2 3">
    <name type="scientific">Hibiscus sabdariffa</name>
    <name type="common">roselle</name>
    <dbReference type="NCBI Taxonomy" id="183260"/>
    <lineage>
        <taxon>Eukaryota</taxon>
        <taxon>Viridiplantae</taxon>
        <taxon>Streptophyta</taxon>
        <taxon>Embryophyta</taxon>
        <taxon>Tracheophyta</taxon>
        <taxon>Spermatophyta</taxon>
        <taxon>Magnoliopsida</taxon>
        <taxon>eudicotyledons</taxon>
        <taxon>Gunneridae</taxon>
        <taxon>Pentapetalae</taxon>
        <taxon>rosids</taxon>
        <taxon>malvids</taxon>
        <taxon>Malvales</taxon>
        <taxon>Malvaceae</taxon>
        <taxon>Malvoideae</taxon>
        <taxon>Hibiscus</taxon>
    </lineage>
</organism>
<reference evidence="2 3" key="1">
    <citation type="journal article" date="2024" name="G3 (Bethesda)">
        <title>Genome assembly of Hibiscus sabdariffa L. provides insights into metabolisms of medicinal natural products.</title>
        <authorList>
            <person name="Kim T."/>
        </authorList>
    </citation>
    <scope>NUCLEOTIDE SEQUENCE [LARGE SCALE GENOMIC DNA]</scope>
    <source>
        <strain evidence="2">TK-2024</strain>
        <tissue evidence="2">Old leaves</tissue>
    </source>
</reference>
<dbReference type="Proteomes" id="UP001396334">
    <property type="component" value="Unassembled WGS sequence"/>
</dbReference>
<feature type="compositionally biased region" description="Polar residues" evidence="1">
    <location>
        <begin position="206"/>
        <end position="215"/>
    </location>
</feature>
<gene>
    <name evidence="2" type="ORF">V6N11_013629</name>
</gene>
<proteinExistence type="predicted"/>
<name>A0ABR1ZYZ5_9ROSI</name>
<keyword evidence="3" id="KW-1185">Reference proteome</keyword>
<accession>A0ABR1ZYZ5</accession>
<evidence type="ECO:0000313" key="3">
    <source>
        <dbReference type="Proteomes" id="UP001396334"/>
    </source>
</evidence>
<protein>
    <submittedName>
        <fullName evidence="2">Uncharacterized protein</fullName>
    </submittedName>
</protein>